<comment type="PTM">
    <text evidence="3">Phosphorylated by CheA. Phosphorylation of the N-terminal regulatory domain activates the methylesterase activity.</text>
</comment>
<dbReference type="InterPro" id="IPR011006">
    <property type="entry name" value="CheY-like_superfamily"/>
</dbReference>
<dbReference type="GO" id="GO:0000156">
    <property type="term" value="F:phosphorelay response regulator activity"/>
    <property type="evidence" value="ECO:0007669"/>
    <property type="project" value="InterPro"/>
</dbReference>
<dbReference type="GO" id="GO:0008984">
    <property type="term" value="F:protein-glutamate methylesterase activity"/>
    <property type="evidence" value="ECO:0007669"/>
    <property type="project" value="UniProtKB-UniRule"/>
</dbReference>
<evidence type="ECO:0000259" key="6">
    <source>
        <dbReference type="PROSITE" id="PS50110"/>
    </source>
</evidence>
<feature type="active site" evidence="3 4">
    <location>
        <position position="162"/>
    </location>
</feature>
<keyword evidence="9" id="KW-1185">Reference proteome</keyword>
<comment type="function">
    <text evidence="3">Involved in chemotaxis. Part of a chemotaxis signal transduction system that modulates chemotaxis in response to various stimuli. Catalyzes the demethylation of specific methylglutamate residues introduced into the chemoreceptors (methyl-accepting chemotaxis proteins or MCP) by CheR. Also mediates the irreversible deamidation of specific glutamine residues to glutamic acid.</text>
</comment>
<dbReference type="InterPro" id="IPR000673">
    <property type="entry name" value="Sig_transdc_resp-reg_Me-estase"/>
</dbReference>
<dbReference type="PANTHER" id="PTHR42872">
    <property type="entry name" value="PROTEIN-GLUTAMATE METHYLESTERASE/PROTEIN-GLUTAMINE GLUTAMINASE"/>
    <property type="match status" value="1"/>
</dbReference>
<dbReference type="InterPro" id="IPR035909">
    <property type="entry name" value="CheB_C"/>
</dbReference>
<dbReference type="STRING" id="930117.SAMN05216225_1001161"/>
<dbReference type="SMART" id="SM00448">
    <property type="entry name" value="REC"/>
    <property type="match status" value="1"/>
</dbReference>
<dbReference type="Pfam" id="PF01339">
    <property type="entry name" value="CheB_methylest"/>
    <property type="match status" value="1"/>
</dbReference>
<evidence type="ECO:0000256" key="2">
    <source>
        <dbReference type="ARBA" id="ARBA00048267"/>
    </source>
</evidence>
<dbReference type="OrthoDB" id="9793421at2"/>
<dbReference type="PROSITE" id="PS50110">
    <property type="entry name" value="RESPONSE_REGULATORY"/>
    <property type="match status" value="1"/>
</dbReference>
<feature type="modified residue" description="4-aspartylphosphate" evidence="3 5">
    <location>
        <position position="56"/>
    </location>
</feature>
<dbReference type="SUPFAM" id="SSF52738">
    <property type="entry name" value="Methylesterase CheB, C-terminal domain"/>
    <property type="match status" value="1"/>
</dbReference>
<comment type="domain">
    <text evidence="3">Contains a C-terminal catalytic domain, and an N-terminal region which modulates catalytic activity.</text>
</comment>
<dbReference type="EMBL" id="FQVW01000001">
    <property type="protein sequence ID" value="SHF52023.1"/>
    <property type="molecule type" value="Genomic_DNA"/>
</dbReference>
<dbReference type="PROSITE" id="PS50122">
    <property type="entry name" value="CHEB"/>
    <property type="match status" value="1"/>
</dbReference>
<dbReference type="AlphaFoldDB" id="A0A1M5CB85"/>
<feature type="active site" evidence="3 4">
    <location>
        <position position="189"/>
    </location>
</feature>
<dbReference type="InterPro" id="IPR008248">
    <property type="entry name" value="CheB-like"/>
</dbReference>
<proteinExistence type="inferred from homology"/>
<evidence type="ECO:0000256" key="4">
    <source>
        <dbReference type="PROSITE-ProRule" id="PRU00050"/>
    </source>
</evidence>
<comment type="similarity">
    <text evidence="3">Belongs to the CheB family.</text>
</comment>
<feature type="active site" evidence="3 4">
    <location>
        <position position="286"/>
    </location>
</feature>
<evidence type="ECO:0000313" key="9">
    <source>
        <dbReference type="Proteomes" id="UP000183988"/>
    </source>
</evidence>
<dbReference type="EC" id="3.5.1.44" evidence="3"/>
<dbReference type="HAMAP" id="MF_00099">
    <property type="entry name" value="CheB_chemtxs"/>
    <property type="match status" value="1"/>
</dbReference>
<dbReference type="Proteomes" id="UP000183988">
    <property type="component" value="Unassembled WGS sequence"/>
</dbReference>
<dbReference type="EC" id="3.1.1.61" evidence="3"/>
<comment type="subcellular location">
    <subcellularLocation>
        <location evidence="3">Cytoplasm</location>
    </subcellularLocation>
</comment>
<keyword evidence="3 4" id="KW-0145">Chemotaxis</keyword>
<dbReference type="PIRSF" id="PIRSF000876">
    <property type="entry name" value="RR_chemtxs_CheB"/>
    <property type="match status" value="1"/>
</dbReference>
<dbReference type="GO" id="GO:0006935">
    <property type="term" value="P:chemotaxis"/>
    <property type="evidence" value="ECO:0007669"/>
    <property type="project" value="UniProtKB-UniRule"/>
</dbReference>
<evidence type="ECO:0000256" key="5">
    <source>
        <dbReference type="PROSITE-ProRule" id="PRU00169"/>
    </source>
</evidence>
<evidence type="ECO:0000256" key="3">
    <source>
        <dbReference type="HAMAP-Rule" id="MF_00099"/>
    </source>
</evidence>
<dbReference type="GO" id="GO:0005737">
    <property type="term" value="C:cytoplasm"/>
    <property type="evidence" value="ECO:0007669"/>
    <property type="project" value="UniProtKB-SubCell"/>
</dbReference>
<dbReference type="RefSeq" id="WP_072886981.1">
    <property type="nucleotide sequence ID" value="NZ_FQVW01000001.1"/>
</dbReference>
<dbReference type="Gene3D" id="3.40.50.2300">
    <property type="match status" value="1"/>
</dbReference>
<keyword evidence="1 3" id="KW-0378">Hydrolase</keyword>
<keyword evidence="3 5" id="KW-0597">Phosphoprotein</keyword>
<dbReference type="Pfam" id="PF00072">
    <property type="entry name" value="Response_reg"/>
    <property type="match status" value="1"/>
</dbReference>
<feature type="domain" description="CheB-type methylesterase" evidence="7">
    <location>
        <begin position="151"/>
        <end position="339"/>
    </location>
</feature>
<evidence type="ECO:0000259" key="7">
    <source>
        <dbReference type="PROSITE" id="PS50122"/>
    </source>
</evidence>
<evidence type="ECO:0000256" key="1">
    <source>
        <dbReference type="ARBA" id="ARBA00022801"/>
    </source>
</evidence>
<feature type="domain" description="Response regulatory" evidence="6">
    <location>
        <begin position="5"/>
        <end position="122"/>
    </location>
</feature>
<dbReference type="InterPro" id="IPR001789">
    <property type="entry name" value="Sig_transdc_resp-reg_receiver"/>
</dbReference>
<comment type="catalytic activity">
    <reaction evidence="2 3">
        <text>[protein]-L-glutamate 5-O-methyl ester + H2O = L-glutamyl-[protein] + methanol + H(+)</text>
        <dbReference type="Rhea" id="RHEA:23236"/>
        <dbReference type="Rhea" id="RHEA-COMP:10208"/>
        <dbReference type="Rhea" id="RHEA-COMP:10311"/>
        <dbReference type="ChEBI" id="CHEBI:15377"/>
        <dbReference type="ChEBI" id="CHEBI:15378"/>
        <dbReference type="ChEBI" id="CHEBI:17790"/>
        <dbReference type="ChEBI" id="CHEBI:29973"/>
        <dbReference type="ChEBI" id="CHEBI:82795"/>
        <dbReference type="EC" id="3.1.1.61"/>
    </reaction>
</comment>
<evidence type="ECO:0000313" key="8">
    <source>
        <dbReference type="EMBL" id="SHF52023.1"/>
    </source>
</evidence>
<sequence>MNPIRVLIVDDSAFMRMMISDILSSDNRIEVIATARNGEDGIKKIKQLKPDVVTLDIEMPKMDGLTALTKIMETHPLPVVILSSFTSDATTKTVQAISNGAVDFITKPTGLTSLEKIKEGIILKVVAASKVKNQSMKPLKSIPNLSTIRTPYKNTLVAIGTSTGGPKALQQLLVDLSGKKSPPILVVQHMPSGFTKSLANRLNTLTDLHVKEAEHGEVLEENTVYIAPGDYHMEVRKVGTSHAIVIHEDVGERYPHTPSVDVLFQSLAKVQRVNKVAIVLTGMGSDGSNGIIKLKENDPNTIVIAESEESTVVYGMPRAAVKTNYVNYIINLNQLGETLHKITTNLRGM</sequence>
<keyword evidence="3" id="KW-0963">Cytoplasm</keyword>
<gene>
    <name evidence="3" type="primary">cheB</name>
    <name evidence="8" type="ORF">SAMN05216225_1001161</name>
</gene>
<dbReference type="GO" id="GO:0050568">
    <property type="term" value="F:protein-glutamine glutaminase activity"/>
    <property type="evidence" value="ECO:0007669"/>
    <property type="project" value="UniProtKB-UniRule"/>
</dbReference>
<dbReference type="NCBIfam" id="NF001965">
    <property type="entry name" value="PRK00742.1"/>
    <property type="match status" value="1"/>
</dbReference>
<organism evidence="8 9">
    <name type="scientific">Ornithinibacillus halophilus</name>
    <dbReference type="NCBI Taxonomy" id="930117"/>
    <lineage>
        <taxon>Bacteria</taxon>
        <taxon>Bacillati</taxon>
        <taxon>Bacillota</taxon>
        <taxon>Bacilli</taxon>
        <taxon>Bacillales</taxon>
        <taxon>Bacillaceae</taxon>
        <taxon>Ornithinibacillus</taxon>
    </lineage>
</organism>
<accession>A0A1M5CB85</accession>
<dbReference type="PANTHER" id="PTHR42872:SF3">
    <property type="entry name" value="PROTEIN-GLUTAMATE METHYLESTERASE_PROTEIN-GLUTAMINE GLUTAMINASE 1"/>
    <property type="match status" value="1"/>
</dbReference>
<dbReference type="CDD" id="cd16432">
    <property type="entry name" value="CheB_Rec"/>
    <property type="match status" value="1"/>
</dbReference>
<dbReference type="SUPFAM" id="SSF52172">
    <property type="entry name" value="CheY-like"/>
    <property type="match status" value="1"/>
</dbReference>
<reference evidence="8 9" key="1">
    <citation type="submission" date="2016-11" db="EMBL/GenBank/DDBJ databases">
        <authorList>
            <person name="Jaros S."/>
            <person name="Januszkiewicz K."/>
            <person name="Wedrychowicz H."/>
        </authorList>
    </citation>
    <scope>NUCLEOTIDE SEQUENCE [LARGE SCALE GENOMIC DNA]</scope>
    <source>
        <strain evidence="8 9">IBRC-M 10683</strain>
    </source>
</reference>
<protein>
    <recommendedName>
        <fullName evidence="3">Protein-glutamate methylesterase/protein-glutamine glutaminase</fullName>
        <ecNumber evidence="3">3.1.1.61</ecNumber>
        <ecNumber evidence="3">3.5.1.44</ecNumber>
    </recommendedName>
</protein>
<comment type="catalytic activity">
    <reaction evidence="3">
        <text>L-glutaminyl-[protein] + H2O = L-glutamyl-[protein] + NH4(+)</text>
        <dbReference type="Rhea" id="RHEA:16441"/>
        <dbReference type="Rhea" id="RHEA-COMP:10207"/>
        <dbReference type="Rhea" id="RHEA-COMP:10208"/>
        <dbReference type="ChEBI" id="CHEBI:15377"/>
        <dbReference type="ChEBI" id="CHEBI:28938"/>
        <dbReference type="ChEBI" id="CHEBI:29973"/>
        <dbReference type="ChEBI" id="CHEBI:30011"/>
        <dbReference type="EC" id="3.5.1.44"/>
    </reaction>
</comment>
<name>A0A1M5CB85_9BACI</name>
<dbReference type="Gene3D" id="3.40.50.180">
    <property type="entry name" value="Methylesterase CheB, C-terminal domain"/>
    <property type="match status" value="1"/>
</dbReference>
<dbReference type="CDD" id="cd17541">
    <property type="entry name" value="REC_CheB-like"/>
    <property type="match status" value="1"/>
</dbReference>